<evidence type="ECO:0000256" key="3">
    <source>
        <dbReference type="ARBA" id="ARBA00022801"/>
    </source>
</evidence>
<evidence type="ECO:0000256" key="2">
    <source>
        <dbReference type="ARBA" id="ARBA00022670"/>
    </source>
</evidence>
<dbReference type="EC" id="3.4.21.62" evidence="6"/>
<dbReference type="PROSITE" id="PS51892">
    <property type="entry name" value="SUBTILASE"/>
    <property type="match status" value="1"/>
</dbReference>
<accession>A0ABD3MXX4</accession>
<organism evidence="10 11">
    <name type="scientific">Discostella pseudostelligera</name>
    <dbReference type="NCBI Taxonomy" id="259834"/>
    <lineage>
        <taxon>Eukaryota</taxon>
        <taxon>Sar</taxon>
        <taxon>Stramenopiles</taxon>
        <taxon>Ochrophyta</taxon>
        <taxon>Bacillariophyta</taxon>
        <taxon>Coscinodiscophyceae</taxon>
        <taxon>Thalassiosirophycidae</taxon>
        <taxon>Stephanodiscales</taxon>
        <taxon>Stephanodiscaceae</taxon>
        <taxon>Discostella</taxon>
    </lineage>
</organism>
<keyword evidence="11" id="KW-1185">Reference proteome</keyword>
<dbReference type="PRINTS" id="PR00723">
    <property type="entry name" value="SUBTILISIN"/>
</dbReference>
<feature type="domain" description="Peptidase S8/S53" evidence="9">
    <location>
        <begin position="14"/>
        <end position="215"/>
    </location>
</feature>
<comment type="caution">
    <text evidence="7">Lacks conserved residue(s) required for the propagation of feature annotation.</text>
</comment>
<feature type="compositionally biased region" description="Polar residues" evidence="8">
    <location>
        <begin position="277"/>
        <end position="290"/>
    </location>
</feature>
<dbReference type="Proteomes" id="UP001530293">
    <property type="component" value="Unassembled WGS sequence"/>
</dbReference>
<keyword evidence="3" id="KW-0378">Hydrolase</keyword>
<dbReference type="InterPro" id="IPR023828">
    <property type="entry name" value="Peptidase_S8_Ser-AS"/>
</dbReference>
<proteinExistence type="inferred from homology"/>
<dbReference type="PANTHER" id="PTHR43806:SF11">
    <property type="entry name" value="CEREVISIN-RELATED"/>
    <property type="match status" value="1"/>
</dbReference>
<evidence type="ECO:0000256" key="8">
    <source>
        <dbReference type="SAM" id="MobiDB-lite"/>
    </source>
</evidence>
<protein>
    <recommendedName>
        <fullName evidence="6">subtilisin</fullName>
        <ecNumber evidence="6">3.4.21.62</ecNumber>
    </recommendedName>
</protein>
<evidence type="ECO:0000256" key="5">
    <source>
        <dbReference type="ARBA" id="ARBA00023529"/>
    </source>
</evidence>
<dbReference type="Pfam" id="PF00082">
    <property type="entry name" value="Peptidase_S8"/>
    <property type="match status" value="1"/>
</dbReference>
<keyword evidence="2" id="KW-0645">Protease</keyword>
<dbReference type="GO" id="GO:0004252">
    <property type="term" value="F:serine-type endopeptidase activity"/>
    <property type="evidence" value="ECO:0007669"/>
    <property type="project" value="UniProtKB-EC"/>
</dbReference>
<dbReference type="InterPro" id="IPR000209">
    <property type="entry name" value="Peptidase_S8/S53_dom"/>
</dbReference>
<evidence type="ECO:0000256" key="1">
    <source>
        <dbReference type="ARBA" id="ARBA00011073"/>
    </source>
</evidence>
<dbReference type="EMBL" id="JALLBG020000062">
    <property type="protein sequence ID" value="KAL3768673.1"/>
    <property type="molecule type" value="Genomic_DNA"/>
</dbReference>
<feature type="region of interest" description="Disordered" evidence="8">
    <location>
        <begin position="225"/>
        <end position="303"/>
    </location>
</feature>
<comment type="catalytic activity">
    <reaction evidence="5">
        <text>Hydrolysis of proteins with broad specificity for peptide bonds, and a preference for a large uncharged residue in P1. Hydrolyzes peptide amides.</text>
        <dbReference type="EC" id="3.4.21.62"/>
    </reaction>
</comment>
<dbReference type="PANTHER" id="PTHR43806">
    <property type="entry name" value="PEPTIDASE S8"/>
    <property type="match status" value="1"/>
</dbReference>
<dbReference type="PROSITE" id="PS00138">
    <property type="entry name" value="SUBTILASE_SER"/>
    <property type="match status" value="1"/>
</dbReference>
<dbReference type="InterPro" id="IPR050131">
    <property type="entry name" value="Peptidase_S8_subtilisin-like"/>
</dbReference>
<feature type="compositionally biased region" description="Polar residues" evidence="8">
    <location>
        <begin position="225"/>
        <end position="246"/>
    </location>
</feature>
<comment type="caution">
    <text evidence="10">The sequence shown here is derived from an EMBL/GenBank/DDBJ whole genome shotgun (WGS) entry which is preliminary data.</text>
</comment>
<dbReference type="InterPro" id="IPR036852">
    <property type="entry name" value="Peptidase_S8/S53_dom_sf"/>
</dbReference>
<dbReference type="SUPFAM" id="SSF52743">
    <property type="entry name" value="Subtilisin-like"/>
    <property type="match status" value="1"/>
</dbReference>
<feature type="compositionally biased region" description="Polar residues" evidence="8">
    <location>
        <begin position="253"/>
        <end position="266"/>
    </location>
</feature>
<sequence>MKGDGDSPFVLEGAKKDHCTHVAATVCGAKYGVAKNCILCAVKVLGYKPQAADNLIRGVEHVVKTCRKYGKRCVANMSLGSWITVDSWMKMNVVQAMIDAGVVVVAAAGNQAELSCYRSPAAVVPAITVGNTRFDDSWSRSTNYGACVDVFVPGTDILSAGTDSPTASAVKTGTSMAAPHVSGIAAAILHAHPSWTPAQVRDSIVNTAYLLPSGDYLATLDGVNCQETTNPTRKPTNPSSWPIQNPTGPPSNPSNRPIQNPITHTPTKPAHNPTDRPIQNLNTRSPTNSKSSKKIYRRRPSPW</sequence>
<evidence type="ECO:0000313" key="11">
    <source>
        <dbReference type="Proteomes" id="UP001530293"/>
    </source>
</evidence>
<name>A0ABD3MXX4_9STRA</name>
<evidence type="ECO:0000256" key="6">
    <source>
        <dbReference type="ARBA" id="ARBA00023619"/>
    </source>
</evidence>
<evidence type="ECO:0000313" key="10">
    <source>
        <dbReference type="EMBL" id="KAL3768673.1"/>
    </source>
</evidence>
<comment type="similarity">
    <text evidence="1 7">Belongs to the peptidase S8 family.</text>
</comment>
<evidence type="ECO:0000256" key="4">
    <source>
        <dbReference type="ARBA" id="ARBA00022825"/>
    </source>
</evidence>
<feature type="compositionally biased region" description="Basic residues" evidence="8">
    <location>
        <begin position="291"/>
        <end position="303"/>
    </location>
</feature>
<dbReference type="AlphaFoldDB" id="A0ABD3MXX4"/>
<reference evidence="10 11" key="1">
    <citation type="submission" date="2024-10" db="EMBL/GenBank/DDBJ databases">
        <title>Updated reference genomes for cyclostephanoid diatoms.</title>
        <authorList>
            <person name="Roberts W.R."/>
            <person name="Alverson A.J."/>
        </authorList>
    </citation>
    <scope>NUCLEOTIDE SEQUENCE [LARGE SCALE GENOMIC DNA]</scope>
    <source>
        <strain evidence="10 11">AJA232-27</strain>
    </source>
</reference>
<keyword evidence="4" id="KW-0720">Serine protease</keyword>
<gene>
    <name evidence="10" type="ORF">ACHAWU_006774</name>
</gene>
<dbReference type="InterPro" id="IPR015500">
    <property type="entry name" value="Peptidase_S8_subtilisin-rel"/>
</dbReference>
<evidence type="ECO:0000259" key="9">
    <source>
        <dbReference type="Pfam" id="PF00082"/>
    </source>
</evidence>
<evidence type="ECO:0000256" key="7">
    <source>
        <dbReference type="PROSITE-ProRule" id="PRU01240"/>
    </source>
</evidence>
<dbReference type="GO" id="GO:0006508">
    <property type="term" value="P:proteolysis"/>
    <property type="evidence" value="ECO:0007669"/>
    <property type="project" value="UniProtKB-KW"/>
</dbReference>
<dbReference type="Gene3D" id="3.40.50.200">
    <property type="entry name" value="Peptidase S8/S53 domain"/>
    <property type="match status" value="1"/>
</dbReference>